<feature type="region of interest" description="Disordered" evidence="1">
    <location>
        <begin position="1169"/>
        <end position="1239"/>
    </location>
</feature>
<reference evidence="2 3" key="2">
    <citation type="journal article" date="2012" name="Proc. Natl. Acad. Sci. U.S.A.">
        <title>Antigenic diversity is generated by distinct evolutionary mechanisms in African trypanosome species.</title>
        <authorList>
            <person name="Jackson A.P."/>
            <person name="Berry A."/>
            <person name="Aslett M."/>
            <person name="Allison H.C."/>
            <person name="Burton P."/>
            <person name="Vavrova-Anderson J."/>
            <person name="Brown R."/>
            <person name="Browne H."/>
            <person name="Corton N."/>
            <person name="Hauser H."/>
            <person name="Gamble J."/>
            <person name="Gilderthorp R."/>
            <person name="Marcello L."/>
            <person name="McQuillan J."/>
            <person name="Otto T.D."/>
            <person name="Quail M.A."/>
            <person name="Sanders M.J."/>
            <person name="van Tonder A."/>
            <person name="Ginger M.L."/>
            <person name="Field M.C."/>
            <person name="Barry J.D."/>
            <person name="Hertz-Fowler C."/>
            <person name="Berriman M."/>
        </authorList>
    </citation>
    <scope>NUCLEOTIDE SEQUENCE [LARGE SCALE GENOMIC DNA]</scope>
    <source>
        <strain evidence="2 3">IL3000</strain>
    </source>
</reference>
<dbReference type="EMBL" id="CAEQ01002232">
    <property type="protein sequence ID" value="CCD16287.1"/>
    <property type="molecule type" value="Genomic_DNA"/>
</dbReference>
<dbReference type="OMA" id="FFYEWIA"/>
<reference evidence="3" key="1">
    <citation type="submission" date="2011-07" db="EMBL/GenBank/DDBJ databases">
        <title>Divergent evolution of antigenic variation in African trypanosomes.</title>
        <authorList>
            <person name="Jackson A.P."/>
            <person name="Berry A."/>
            <person name="Allison H.C."/>
            <person name="Burton P."/>
            <person name="Anderson J."/>
            <person name="Aslett M."/>
            <person name="Brown R."/>
            <person name="Corton N."/>
            <person name="Harris D."/>
            <person name="Hauser H."/>
            <person name="Gamble J."/>
            <person name="Gilderthorp R."/>
            <person name="McQuillan J."/>
            <person name="Quail M.A."/>
            <person name="Sanders M."/>
            <person name="Van Tonder A."/>
            <person name="Ginger M.L."/>
            <person name="Donelson J.E."/>
            <person name="Field M.C."/>
            <person name="Barry J.D."/>
            <person name="Berriman M."/>
            <person name="Hertz-Fowler C."/>
        </authorList>
    </citation>
    <scope>NUCLEOTIDE SEQUENCE [LARGE SCALE GENOMIC DNA]</scope>
    <source>
        <strain evidence="3">IL3000</strain>
    </source>
</reference>
<keyword evidence="3" id="KW-1185">Reference proteome</keyword>
<feature type="region of interest" description="Disordered" evidence="1">
    <location>
        <begin position="921"/>
        <end position="980"/>
    </location>
</feature>
<name>F9WG53_TRYCI</name>
<evidence type="ECO:0000313" key="2">
    <source>
        <dbReference type="EMBL" id="CCD16287.1"/>
    </source>
</evidence>
<comment type="caution">
    <text evidence="2">The sequence shown here is derived from an EMBL/GenBank/DDBJ whole genome shotgun (WGS) entry which is preliminary data.</text>
</comment>
<sequence>MAAHLTPLKRPQLFDLCGLIDSVLQEVSSSSITRKCDSNGDMASRAPVSGGNNIINCTISDGSHVNGVFKGDKGSKPSKKEHPLVTGNFCDVFEDPYTKDKWRLYDKILYVVWWSHRPPFCRNCGMQNAWMPSAESEAKCWNCGSDAGSTAVNDVVKDDEGVDAINDGRDNDESNRTGGVGNSGMGFSSISKNVLTAAGSGAVSLYTFFYEWIAYMRSLKHFSGILLPSGEGLAQVLRAAYDLAMLLVIPGTPGSGAIPIWGGSLYLSMMLCSFSVPFPLFQMGSNFKKLESNCGQASSEDRSFFETLQWVDVELLATLIGVTPPDFFESYTTAVCYIRDVMSMIGHLEVPDAIWSLEGDTTRQEVLKSMILRRRRSAKNRGATSHAAMSPEHTAMIVILEFARSFDSSPCTFKKSGYVGKWLHKNGFYPERTCYPYNNSIPLGVGDINGHPQGQGGDDVLCCAPAIEDKVWFRSQLACSSSPFYERMRLVLTSPCANALLYVFADVFSMSPLELADMARSSGLYTGTVHLFEVLQAAALGGNYTLMPLCHRLSPLTSIWTSVYFAAHSSDRLPLLAAFQRIRVSSSREKEVYTCRLVQRIMRKHQSAWRVQFNYTISVAGCRNSGFMEGIYFLSYATETHAVYASLQSARKTLTFDSMRGVVLFNSASSGEIEVKVSHKKHLHEEDIGVVPQEGSGQVSGDPSHGSHHHLGRLEYHKRVVKMTHVGRGKAHLINVKFNGPVIVHVENGSAKGAIDCVKQMTDSSCWQAAVRQLDYCNRIRRRMKVPMLALRLNALTSVQESALVASNHVSDSSTLLGWGETESLFGPADPKLYLSLKHTAETLRQELQHNILSLPRPSLVFGISENRIITMYAMLIALLEYIDERRKCSAVAGLSEGLIKTTWVDELLATGEFEYDLGTATRSPKEKGSPRMSSRINKTDDDFILPPSMSARMSGQPTNHHPAGRAQRHGGSSPFPRPGMELSSFPTFSEVLLGVVRAGSGDAYTKTLTVHRVSSMQESLKKKARHTERHGVDGNVNFSAAKSKSINLNYFSFTLFDAEDCRKRIYRLLKFVKKYEAHRRNSAKSGYCTIETGGLQQTICKEQEAFAEEITSPYPTCVDNASFEPLLEHAALHPRKQTLLSMTSQPVEGAAAPFTRCSTSPKLEMRMAPTTHFQSRRRRRSASLDTTAQISAEKGRGSLHRADANGSPLVRPSSGEQALGNGKSTVVMHQRKKGRLSF</sequence>
<dbReference type="AlphaFoldDB" id="F9WG53"/>
<organism evidence="2 3">
    <name type="scientific">Trypanosoma congolense (strain IL3000)</name>
    <dbReference type="NCBI Taxonomy" id="1068625"/>
    <lineage>
        <taxon>Eukaryota</taxon>
        <taxon>Discoba</taxon>
        <taxon>Euglenozoa</taxon>
        <taxon>Kinetoplastea</taxon>
        <taxon>Metakinetoplastina</taxon>
        <taxon>Trypanosomatida</taxon>
        <taxon>Trypanosomatidae</taxon>
        <taxon>Trypanosoma</taxon>
        <taxon>Nannomonas</taxon>
    </lineage>
</organism>
<gene>
    <name evidence="2" type="ORF">TCIL3000_0_00010</name>
</gene>
<evidence type="ECO:0000313" key="3">
    <source>
        <dbReference type="Proteomes" id="UP000000702"/>
    </source>
</evidence>
<accession>F9WG53</accession>
<dbReference type="Proteomes" id="UP000000702">
    <property type="component" value="Unassembled WGS sequence"/>
</dbReference>
<feature type="compositionally biased region" description="Basic and acidic residues" evidence="1">
    <location>
        <begin position="1194"/>
        <end position="1204"/>
    </location>
</feature>
<evidence type="ECO:0000256" key="1">
    <source>
        <dbReference type="SAM" id="MobiDB-lite"/>
    </source>
</evidence>
<dbReference type="VEuPathDB" id="TriTrypDB:TcIL3000_0_00010"/>
<proteinExistence type="predicted"/>
<feature type="compositionally biased region" description="Basic residues" evidence="1">
    <location>
        <begin position="1230"/>
        <end position="1239"/>
    </location>
</feature>
<protein>
    <submittedName>
        <fullName evidence="2">WGS project CAEQ00000000 data, annotated contig 4</fullName>
    </submittedName>
</protein>